<accession>A0A8K0L542</accession>
<evidence type="ECO:0008006" key="3">
    <source>
        <dbReference type="Google" id="ProtNLM"/>
    </source>
</evidence>
<dbReference type="EMBL" id="JAESVG020000003">
    <property type="protein sequence ID" value="KAG8628659.1"/>
    <property type="molecule type" value="Genomic_DNA"/>
</dbReference>
<name>A0A8K0L542_9PEZI</name>
<sequence>MSDGVDNDSAYGSTVAFSSPYPGSFSPKHPTRTSYHFRRFQYLVSTANILPENMPMFPITIPGSPDLETTGIRSWGICEGLLWDTTIKVRSNRDSTYHHFKVNHHHLTRNSIKLRLLSFDQFSRKRRHQKFSITDETFDIEAFGTIMYILHDVPPATTRTRTAGLLTRIAETSLHLTTNRAVTPWMSEQLDRHIRCITDDTAVPGVSANDAICLLANYLGIAYMMRLPVFIRRITSLLMRTAPMDSFTSIMEACYEPIRPPPDMCHDMEAARGAARSMADGILAWVETPRCHNVWFHREIYQAREVLRVQDDTVAGKIEAIGFLDKLARVATMIGGRGGSPYCLECGDLAVPRGCKDLLDRNILGGVEERTRGVCMHCFINDEEEGWLCDGGCVDMQLGEAEGEGEEVGDLETGWTWEMLN</sequence>
<dbReference type="OrthoDB" id="10350591at2759"/>
<protein>
    <recommendedName>
        <fullName evidence="3">BTB domain-containing protein</fullName>
    </recommendedName>
</protein>
<evidence type="ECO:0000313" key="1">
    <source>
        <dbReference type="EMBL" id="KAG8628659.1"/>
    </source>
</evidence>
<keyword evidence="2" id="KW-1185">Reference proteome</keyword>
<evidence type="ECO:0000313" key="2">
    <source>
        <dbReference type="Proteomes" id="UP000809789"/>
    </source>
</evidence>
<reference evidence="1" key="1">
    <citation type="submission" date="2021-07" db="EMBL/GenBank/DDBJ databases">
        <title>Elsinoe batatas strain:CRI-CJ2 Genome sequencing and assembly.</title>
        <authorList>
            <person name="Huang L."/>
        </authorList>
    </citation>
    <scope>NUCLEOTIDE SEQUENCE</scope>
    <source>
        <strain evidence="1">CRI-CJ2</strain>
    </source>
</reference>
<proteinExistence type="predicted"/>
<organism evidence="1 2">
    <name type="scientific">Elsinoe batatas</name>
    <dbReference type="NCBI Taxonomy" id="2601811"/>
    <lineage>
        <taxon>Eukaryota</taxon>
        <taxon>Fungi</taxon>
        <taxon>Dikarya</taxon>
        <taxon>Ascomycota</taxon>
        <taxon>Pezizomycotina</taxon>
        <taxon>Dothideomycetes</taxon>
        <taxon>Dothideomycetidae</taxon>
        <taxon>Myriangiales</taxon>
        <taxon>Elsinoaceae</taxon>
        <taxon>Elsinoe</taxon>
    </lineage>
</organism>
<comment type="caution">
    <text evidence="1">The sequence shown here is derived from an EMBL/GenBank/DDBJ whole genome shotgun (WGS) entry which is preliminary data.</text>
</comment>
<gene>
    <name evidence="1" type="ORF">KVT40_002524</name>
</gene>
<dbReference type="Proteomes" id="UP000809789">
    <property type="component" value="Unassembled WGS sequence"/>
</dbReference>
<dbReference type="AlphaFoldDB" id="A0A8K0L542"/>